<evidence type="ECO:0000256" key="3">
    <source>
        <dbReference type="ARBA" id="ARBA00023274"/>
    </source>
</evidence>
<dbReference type="PANTHER" id="PTHR11760">
    <property type="entry name" value="30S/40S RIBOSOMAL PROTEIN S3"/>
    <property type="match status" value="1"/>
</dbReference>
<dbReference type="EMBL" id="MG594464">
    <property type="protein sequence ID" value="QXG16919.1"/>
    <property type="molecule type" value="Genomic_DNA"/>
</dbReference>
<evidence type="ECO:0000256" key="4">
    <source>
        <dbReference type="ARBA" id="ARBA00035154"/>
    </source>
</evidence>
<comment type="subcellular location">
    <subcellularLocation>
        <location evidence="5">Plastid</location>
        <location evidence="5">Chloroplast</location>
    </subcellularLocation>
</comment>
<keyword evidence="7" id="KW-0934">Plastid</keyword>
<dbReference type="GO" id="GO:0009507">
    <property type="term" value="C:chloroplast"/>
    <property type="evidence" value="ECO:0007669"/>
    <property type="project" value="UniProtKB-SubCell"/>
</dbReference>
<dbReference type="Pfam" id="PF00189">
    <property type="entry name" value="Ribosomal_S3_C"/>
    <property type="match status" value="1"/>
</dbReference>
<dbReference type="InterPro" id="IPR009019">
    <property type="entry name" value="KH_sf_prok-type"/>
</dbReference>
<reference evidence="8" key="2">
    <citation type="journal article" date="2021" name="Taxon">
        <title>Node ages, relationships, and phylogenomic incongruence in an ancient gymnosperm lineage -Phylogeny of Ephedra revisited.</title>
        <authorList>
            <person name="Rydin C."/>
            <person name="Blokzijl R."/>
            <person name="Thureborn O."/>
            <person name="Wikstroem N."/>
        </authorList>
    </citation>
    <scope>NUCLEOTIDE SEQUENCE</scope>
</reference>
<dbReference type="GO" id="GO:0003735">
    <property type="term" value="F:structural constituent of ribosome"/>
    <property type="evidence" value="ECO:0007669"/>
    <property type="project" value="InterPro"/>
</dbReference>
<dbReference type="NCBIfam" id="TIGR01009">
    <property type="entry name" value="rpsC_bact"/>
    <property type="match status" value="1"/>
</dbReference>
<dbReference type="GO" id="GO:0006412">
    <property type="term" value="P:translation"/>
    <property type="evidence" value="ECO:0007669"/>
    <property type="project" value="UniProtKB-UniRule"/>
</dbReference>
<dbReference type="InterPro" id="IPR015946">
    <property type="entry name" value="KH_dom-like_a/b"/>
</dbReference>
<dbReference type="InterPro" id="IPR005704">
    <property type="entry name" value="Ribosomal_uS3_bac-typ"/>
</dbReference>
<keyword evidence="2 5" id="KW-0689">Ribosomal protein</keyword>
<comment type="subunit">
    <text evidence="5">Part of the 30S ribosomal subunit.</text>
</comment>
<gene>
    <name evidence="5 7" type="primary">rps3</name>
</gene>
<dbReference type="Gene3D" id="3.30.300.20">
    <property type="match status" value="1"/>
</dbReference>
<dbReference type="AlphaFoldDB" id="A0A0U3SXP7"/>
<evidence type="ECO:0000256" key="1">
    <source>
        <dbReference type="ARBA" id="ARBA00010761"/>
    </source>
</evidence>
<dbReference type="GO" id="GO:0022627">
    <property type="term" value="C:cytosolic small ribosomal subunit"/>
    <property type="evidence" value="ECO:0007669"/>
    <property type="project" value="TreeGrafter"/>
</dbReference>
<dbReference type="EMBL" id="MG594463">
    <property type="protein sequence ID" value="QXG16852.1"/>
    <property type="molecule type" value="Genomic_DNA"/>
</dbReference>
<evidence type="ECO:0000313" key="7">
    <source>
        <dbReference type="EMBL" id="ALV90175.1"/>
    </source>
</evidence>
<dbReference type="CDD" id="cd02412">
    <property type="entry name" value="KH-II_30S_S3"/>
    <property type="match status" value="1"/>
</dbReference>
<keyword evidence="3 5" id="KW-0687">Ribonucleoprotein</keyword>
<evidence type="ECO:0000313" key="8">
    <source>
        <dbReference type="EMBL" id="QXG16852.1"/>
    </source>
</evidence>
<dbReference type="InterPro" id="IPR001351">
    <property type="entry name" value="Ribosomal_uS3_C"/>
</dbReference>
<name>A0A0U3SXP7_9SPER</name>
<dbReference type="HAMAP" id="MF_01309_B">
    <property type="entry name" value="Ribosomal_uS3_B"/>
    <property type="match status" value="1"/>
</dbReference>
<dbReference type="GeneID" id="26889610"/>
<evidence type="ECO:0000259" key="6">
    <source>
        <dbReference type="Pfam" id="PF00189"/>
    </source>
</evidence>
<feature type="domain" description="Small ribosomal subunit protein uS3 C-terminal" evidence="6">
    <location>
        <begin position="128"/>
        <end position="210"/>
    </location>
</feature>
<evidence type="ECO:0000256" key="5">
    <source>
        <dbReference type="HAMAP-Rule" id="MF_01309"/>
    </source>
</evidence>
<geneLocation type="chloroplast" evidence="7"/>
<dbReference type="InterPro" id="IPR036419">
    <property type="entry name" value="Ribosomal_S3_C_sf"/>
</dbReference>
<comment type="similarity">
    <text evidence="1 5">Belongs to the universal ribosomal protein uS3 family.</text>
</comment>
<dbReference type="SUPFAM" id="SSF54821">
    <property type="entry name" value="Ribosomal protein S3 C-terminal domain"/>
    <property type="match status" value="1"/>
</dbReference>
<dbReference type="Gene3D" id="3.30.1140.32">
    <property type="entry name" value="Ribosomal protein S3, C-terminal domain"/>
    <property type="match status" value="1"/>
</dbReference>
<organism evidence="7">
    <name type="scientific">Ephedra foeminea</name>
    <dbReference type="NCBI Taxonomy" id="157595"/>
    <lineage>
        <taxon>Eukaryota</taxon>
        <taxon>Viridiplantae</taxon>
        <taxon>Streptophyta</taxon>
        <taxon>Embryophyta</taxon>
        <taxon>Tracheophyta</taxon>
        <taxon>Spermatophyta</taxon>
        <taxon>Gnetopsida</taxon>
        <taxon>Gnetidae</taxon>
        <taxon>Ephedrales</taxon>
        <taxon>Ephedraceae</taxon>
        <taxon>Ephedra</taxon>
    </lineage>
</organism>
<dbReference type="PANTHER" id="PTHR11760:SF19">
    <property type="entry name" value="SMALL RIBOSOMAL SUBUNIT PROTEIN US3C"/>
    <property type="match status" value="1"/>
</dbReference>
<evidence type="ECO:0000256" key="2">
    <source>
        <dbReference type="ARBA" id="ARBA00022980"/>
    </source>
</evidence>
<protein>
    <recommendedName>
        <fullName evidence="4 5">Small ribosomal subunit protein uS3c</fullName>
    </recommendedName>
</protein>
<dbReference type="GO" id="GO:0003723">
    <property type="term" value="F:RNA binding"/>
    <property type="evidence" value="ECO:0007669"/>
    <property type="project" value="InterPro"/>
</dbReference>
<sequence>MGHKVNPMGFRLGLTQNHNSVWFAQKREYTRTLREDIKIHKCIEFFFQRHQRKSYLGIGRIEIQRKIDLINIIIYIGFPIFFKNEKNEITRVKNDIKRTLYLRDQKLNINAEILAKPYQKTNILAEYIALQLEKRVAVKKILQKAVELAKKDEIEGIRIRIAGRLGGRERTRKTKIKLGRVTLQTLRAEMDYSSFTVRTIHGALGIQLWIFMKEQ</sequence>
<reference evidence="7" key="1">
    <citation type="journal article" date="2015" name="Mitochondrial DNA">
        <title>The chloroplast genome of Ephedra foeminea (Ephedraceae, Gnetales), an entomophilous gymnosperm endemic to the Mediterranean area.</title>
        <authorList>
            <person name="Hou C."/>
            <person name="Wikstrom N."/>
            <person name="Rydin C."/>
        </authorList>
    </citation>
    <scope>NUCLEOTIDE SEQUENCE</scope>
</reference>
<accession>A0A0U3SXP7</accession>
<keyword evidence="7" id="KW-0150">Chloroplast</keyword>
<dbReference type="RefSeq" id="YP_009231460.1">
    <property type="nucleotide sequence ID" value="NC_029347.1"/>
</dbReference>
<dbReference type="InterPro" id="IPR057258">
    <property type="entry name" value="Ribosomal_uS3"/>
</dbReference>
<proteinExistence type="inferred from homology"/>
<dbReference type="SUPFAM" id="SSF54814">
    <property type="entry name" value="Prokaryotic type KH domain (KH-domain type II)"/>
    <property type="match status" value="1"/>
</dbReference>
<dbReference type="EMBL" id="KT934791">
    <property type="protein sequence ID" value="ALV90175.1"/>
    <property type="molecule type" value="Genomic_DNA"/>
</dbReference>